<comment type="subunit">
    <text evidence="3">Forms a 24-polypeptide structural core with octahedral symmetry.</text>
</comment>
<comment type="function">
    <text evidence="7">The pyruvate dehydrogenase complex catalyzes the overall conversion of pyruvate to acetyl-CoA and CO(2). It contains multiple copies of three enzymatic components: pyruvate dehydrogenase (E1), dihydrolipoamide acetyltransferase (E2) and lipoamide dehydrogenase (E3).</text>
</comment>
<dbReference type="EMBL" id="PYZI01000001">
    <property type="protein sequence ID" value="PTF15493.1"/>
    <property type="molecule type" value="Genomic_DNA"/>
</dbReference>
<dbReference type="Pfam" id="PF02817">
    <property type="entry name" value="E3_binding"/>
    <property type="match status" value="1"/>
</dbReference>
<dbReference type="OrthoDB" id="9805770at2"/>
<comment type="caution">
    <text evidence="14">The sequence shown here is derived from an EMBL/GenBank/DDBJ whole genome shotgun (WGS) entry which is preliminary data.</text>
</comment>
<keyword evidence="15" id="KW-1185">Reference proteome</keyword>
<protein>
    <recommendedName>
        <fullName evidence="9">Dihydrolipoamide acetyltransferase component of pyruvate dehydrogenase complex</fullName>
        <ecNumber evidence="9">2.3.1.-</ecNumber>
    </recommendedName>
</protein>
<accession>A0A2K4DQF3</accession>
<dbReference type="PANTHER" id="PTHR43178">
    <property type="entry name" value="DIHYDROLIPOAMIDE ACETYLTRANSFERASE COMPONENT OF PYRUVATE DEHYDROGENASE COMPLEX"/>
    <property type="match status" value="1"/>
</dbReference>
<evidence type="ECO:0000256" key="2">
    <source>
        <dbReference type="ARBA" id="ARBA00007317"/>
    </source>
</evidence>
<reference evidence="15 16" key="1">
    <citation type="journal article" date="2016" name="Front. Microbiol.">
        <title>Comprehensive Phylogenetic Analysis of Bovine Non-aureus Staphylococci Species Based on Whole-Genome Sequencing.</title>
        <authorList>
            <person name="Naushad S."/>
            <person name="Barkema H.W."/>
            <person name="Luby C."/>
            <person name="Condas L.A."/>
            <person name="Nobrega D.B."/>
            <person name="Carson D.A."/>
            <person name="De Buck J."/>
        </authorList>
    </citation>
    <scope>NUCLEOTIDE SEQUENCE [LARGE SCALE GENOMIC DNA]</scope>
    <source>
        <strain evidence="13 15">SNUC 1409</strain>
        <strain evidence="14 16">SNUC 4143</strain>
    </source>
</reference>
<dbReference type="GeneID" id="48887928"/>
<dbReference type="PANTHER" id="PTHR43178:SF5">
    <property type="entry name" value="LIPOAMIDE ACYLTRANSFERASE COMPONENT OF BRANCHED-CHAIN ALPHA-KETO ACID DEHYDROGENASE COMPLEX, MITOCHONDRIAL"/>
    <property type="match status" value="1"/>
</dbReference>
<feature type="compositionally biased region" description="Low complexity" evidence="10">
    <location>
        <begin position="205"/>
        <end position="220"/>
    </location>
</feature>
<dbReference type="InterPro" id="IPR023213">
    <property type="entry name" value="CAT-like_dom_sf"/>
</dbReference>
<evidence type="ECO:0000256" key="1">
    <source>
        <dbReference type="ARBA" id="ARBA00001938"/>
    </source>
</evidence>
<dbReference type="InterPro" id="IPR004167">
    <property type="entry name" value="PSBD"/>
</dbReference>
<evidence type="ECO:0000256" key="6">
    <source>
        <dbReference type="ARBA" id="ARBA00023315"/>
    </source>
</evidence>
<dbReference type="InterPro" id="IPR011053">
    <property type="entry name" value="Single_hybrid_motif"/>
</dbReference>
<feature type="region of interest" description="Disordered" evidence="10">
    <location>
        <begin position="178"/>
        <end position="220"/>
    </location>
</feature>
<dbReference type="GO" id="GO:0004742">
    <property type="term" value="F:dihydrolipoyllysine-residue acetyltransferase activity"/>
    <property type="evidence" value="ECO:0007669"/>
    <property type="project" value="UniProtKB-EC"/>
</dbReference>
<dbReference type="EC" id="2.3.1.-" evidence="9"/>
<reference evidence="14" key="3">
    <citation type="submission" date="2018-03" db="EMBL/GenBank/DDBJ databases">
        <authorList>
            <person name="Keele B.F."/>
        </authorList>
    </citation>
    <scope>NUCLEOTIDE SEQUENCE</scope>
    <source>
        <strain evidence="14">SNUC 4143</strain>
    </source>
</reference>
<evidence type="ECO:0000313" key="13">
    <source>
        <dbReference type="EMBL" id="PTF15493.1"/>
    </source>
</evidence>
<dbReference type="InterPro" id="IPR000089">
    <property type="entry name" value="Biotin_lipoyl"/>
</dbReference>
<reference evidence="13" key="2">
    <citation type="submission" date="2018-03" db="EMBL/GenBank/DDBJ databases">
        <authorList>
            <person name="Naushad S."/>
        </authorList>
    </citation>
    <scope>NUCLEOTIDE SEQUENCE</scope>
    <source>
        <strain evidence="13">SNUC 1409</strain>
    </source>
</reference>
<dbReference type="Proteomes" id="UP000243350">
    <property type="component" value="Unassembled WGS sequence"/>
</dbReference>
<comment type="cofactor">
    <cofactor evidence="1 9">
        <name>(R)-lipoate</name>
        <dbReference type="ChEBI" id="CHEBI:83088"/>
    </cofactor>
</comment>
<dbReference type="SUPFAM" id="SSF47005">
    <property type="entry name" value="Peripheral subunit-binding domain of 2-oxo acid dehydrogenase complex"/>
    <property type="match status" value="1"/>
</dbReference>
<evidence type="ECO:0000256" key="5">
    <source>
        <dbReference type="ARBA" id="ARBA00022823"/>
    </source>
</evidence>
<evidence type="ECO:0000259" key="11">
    <source>
        <dbReference type="PROSITE" id="PS50968"/>
    </source>
</evidence>
<dbReference type="SUPFAM" id="SSF51230">
    <property type="entry name" value="Single hybrid motif"/>
    <property type="match status" value="1"/>
</dbReference>
<evidence type="ECO:0000256" key="3">
    <source>
        <dbReference type="ARBA" id="ARBA00011484"/>
    </source>
</evidence>
<sequence length="451" mass="49448">MDVKMPKLGESVHEGTIEQWLVSVGDHVDEYEPLCEVVTDKVTAEVPSTVSGTITKLLVNEGETVQVNHIICKIETTNSTNLSNDDNDTGSNQSEVNLSGDDNLALEDNDISNDNGDNKDEINQPQRQTLGSSQVNNGRFSPVVFKIASENNVDLSLVPGTGFEGRVTKKDIEAYVSSGQQSTSLNTQDQSTQHSSQTAISQDIPSTPSSNKASSASNYSGKTIPVNGVRKAIAQNMVTSATEIPHGWMMVEVDATNLVKTRNYYKDAFKENEGYNLTFFAFFIKAVAEALKANPLLNSTWDNNEIILHKDINISIAVADEDKLYVPVIKHADEKSIKGIAREINDLARKARNKKLTQEDMTGGTFTVNNTGTFGSVSSMGIINHPQAAILQVESIVKRPVVIDDMIAIRHMVNLCISIDHRILDGVQTGRFMAQVKKRIEQYAIETANIY</sequence>
<dbReference type="InterPro" id="IPR036625">
    <property type="entry name" value="E3-bd_dom_sf"/>
</dbReference>
<dbReference type="GO" id="GO:0031405">
    <property type="term" value="F:lipoic acid binding"/>
    <property type="evidence" value="ECO:0007669"/>
    <property type="project" value="TreeGrafter"/>
</dbReference>
<dbReference type="Pfam" id="PF00364">
    <property type="entry name" value="Biotin_lipoyl"/>
    <property type="match status" value="1"/>
</dbReference>
<name>A0A2K4DQF3_9STAP</name>
<comment type="similarity">
    <text evidence="2 9">Belongs to the 2-oxoacid dehydrogenase family.</text>
</comment>
<feature type="compositionally biased region" description="Low complexity" evidence="10">
    <location>
        <begin position="187"/>
        <end position="198"/>
    </location>
</feature>
<feature type="compositionally biased region" description="Polar residues" evidence="10">
    <location>
        <begin position="123"/>
        <end position="135"/>
    </location>
</feature>
<dbReference type="GO" id="GO:0005737">
    <property type="term" value="C:cytoplasm"/>
    <property type="evidence" value="ECO:0007669"/>
    <property type="project" value="TreeGrafter"/>
</dbReference>
<evidence type="ECO:0000256" key="4">
    <source>
        <dbReference type="ARBA" id="ARBA00022679"/>
    </source>
</evidence>
<evidence type="ECO:0000256" key="7">
    <source>
        <dbReference type="ARBA" id="ARBA00025211"/>
    </source>
</evidence>
<dbReference type="Gene3D" id="2.40.50.100">
    <property type="match status" value="1"/>
</dbReference>
<organism evidence="14 16">
    <name type="scientific">Staphylococcus devriesei</name>
    <dbReference type="NCBI Taxonomy" id="586733"/>
    <lineage>
        <taxon>Bacteria</taxon>
        <taxon>Bacillati</taxon>
        <taxon>Bacillota</taxon>
        <taxon>Bacilli</taxon>
        <taxon>Bacillales</taxon>
        <taxon>Staphylococcaceae</taxon>
        <taxon>Staphylococcus</taxon>
    </lineage>
</organism>
<keyword evidence="6 9" id="KW-0012">Acyltransferase</keyword>
<feature type="region of interest" description="Disordered" evidence="10">
    <location>
        <begin position="78"/>
        <end position="135"/>
    </location>
</feature>
<dbReference type="PROSITE" id="PS00189">
    <property type="entry name" value="LIPOYL"/>
    <property type="match status" value="1"/>
</dbReference>
<keyword evidence="4 9" id="KW-0808">Transferase</keyword>
<dbReference type="PROSITE" id="PS50968">
    <property type="entry name" value="BIOTINYL_LIPOYL"/>
    <property type="match status" value="1"/>
</dbReference>
<evidence type="ECO:0000313" key="14">
    <source>
        <dbReference type="EMBL" id="PTF15757.1"/>
    </source>
</evidence>
<evidence type="ECO:0000313" key="16">
    <source>
        <dbReference type="Proteomes" id="UP000243350"/>
    </source>
</evidence>
<keyword evidence="5 9" id="KW-0450">Lipoyl</keyword>
<feature type="domain" description="Peripheral subunit-binding (PSBD)" evidence="12">
    <location>
        <begin position="139"/>
        <end position="176"/>
    </location>
</feature>
<dbReference type="RefSeq" id="WP_103166154.1">
    <property type="nucleotide sequence ID" value="NZ_JAHCOZ010000003.1"/>
</dbReference>
<evidence type="ECO:0000256" key="9">
    <source>
        <dbReference type="RuleBase" id="RU003423"/>
    </source>
</evidence>
<dbReference type="Proteomes" id="UP000242088">
    <property type="component" value="Unassembled WGS sequence"/>
</dbReference>
<gene>
    <name evidence="13" type="ORF">BUY47_01570</name>
    <name evidence="14" type="ORF">BUY48_05635</name>
</gene>
<feature type="domain" description="Lipoyl-binding" evidence="11">
    <location>
        <begin position="1"/>
        <end position="75"/>
    </location>
</feature>
<dbReference type="Gene3D" id="3.30.559.10">
    <property type="entry name" value="Chloramphenicol acetyltransferase-like domain"/>
    <property type="match status" value="1"/>
</dbReference>
<evidence type="ECO:0000259" key="12">
    <source>
        <dbReference type="PROSITE" id="PS51826"/>
    </source>
</evidence>
<evidence type="ECO:0000256" key="8">
    <source>
        <dbReference type="ARBA" id="ARBA00048370"/>
    </source>
</evidence>
<evidence type="ECO:0000313" key="15">
    <source>
        <dbReference type="Proteomes" id="UP000242088"/>
    </source>
</evidence>
<dbReference type="Gene3D" id="4.10.320.10">
    <property type="entry name" value="E3-binding domain"/>
    <property type="match status" value="1"/>
</dbReference>
<dbReference type="InterPro" id="IPR050743">
    <property type="entry name" value="2-oxoacid_DH_E2_comp"/>
</dbReference>
<dbReference type="CDD" id="cd06849">
    <property type="entry name" value="lipoyl_domain"/>
    <property type="match status" value="1"/>
</dbReference>
<proteinExistence type="inferred from homology"/>
<dbReference type="EMBL" id="PYZH01000026">
    <property type="protein sequence ID" value="PTF15757.1"/>
    <property type="molecule type" value="Genomic_DNA"/>
</dbReference>
<comment type="catalytic activity">
    <reaction evidence="8">
        <text>N(6)-[(R)-dihydrolipoyl]-L-lysyl-[protein] + acetyl-CoA = N(6)-[(R)-S(8)-acetyldihydrolipoyl]-L-lysyl-[protein] + CoA</text>
        <dbReference type="Rhea" id="RHEA:17017"/>
        <dbReference type="Rhea" id="RHEA-COMP:10475"/>
        <dbReference type="Rhea" id="RHEA-COMP:10478"/>
        <dbReference type="ChEBI" id="CHEBI:57287"/>
        <dbReference type="ChEBI" id="CHEBI:57288"/>
        <dbReference type="ChEBI" id="CHEBI:83100"/>
        <dbReference type="ChEBI" id="CHEBI:83111"/>
        <dbReference type="EC" id="2.3.1.12"/>
    </reaction>
</comment>
<dbReference type="FunFam" id="3.30.559.10:FF:000007">
    <property type="entry name" value="Dihydrolipoamide acetyltransferase component of pyruvate dehydrogenase complex"/>
    <property type="match status" value="1"/>
</dbReference>
<dbReference type="InterPro" id="IPR001078">
    <property type="entry name" value="2-oxoacid_DH_actylTfrase"/>
</dbReference>
<dbReference type="AlphaFoldDB" id="A0A2K4DQF3"/>
<feature type="compositionally biased region" description="Low complexity" evidence="10">
    <location>
        <begin position="78"/>
        <end position="92"/>
    </location>
</feature>
<dbReference type="InterPro" id="IPR003016">
    <property type="entry name" value="2-oxoA_DH_lipoyl-BS"/>
</dbReference>
<dbReference type="PROSITE" id="PS51826">
    <property type="entry name" value="PSBD"/>
    <property type="match status" value="1"/>
</dbReference>
<dbReference type="SUPFAM" id="SSF52777">
    <property type="entry name" value="CoA-dependent acyltransferases"/>
    <property type="match status" value="1"/>
</dbReference>
<evidence type="ECO:0000256" key="10">
    <source>
        <dbReference type="SAM" id="MobiDB-lite"/>
    </source>
</evidence>
<dbReference type="Pfam" id="PF00198">
    <property type="entry name" value="2-oxoacid_dh"/>
    <property type="match status" value="1"/>
</dbReference>